<dbReference type="OrthoDB" id="10068803at2759"/>
<reference evidence="2" key="1">
    <citation type="submission" date="2020-11" db="EMBL/GenBank/DDBJ databases">
        <authorList>
            <person name="Tran Van P."/>
        </authorList>
    </citation>
    <scope>NUCLEOTIDE SEQUENCE</scope>
</reference>
<dbReference type="Proteomes" id="UP000759131">
    <property type="component" value="Unassembled WGS sequence"/>
</dbReference>
<dbReference type="AlphaFoldDB" id="A0A7R9LWM0"/>
<evidence type="ECO:0000256" key="1">
    <source>
        <dbReference type="SAM" id="MobiDB-lite"/>
    </source>
</evidence>
<protein>
    <submittedName>
        <fullName evidence="2">Uncharacterized protein</fullName>
    </submittedName>
</protein>
<name>A0A7R9LWM0_9ACAR</name>
<dbReference type="EMBL" id="OC900611">
    <property type="protein sequence ID" value="CAD7649086.1"/>
    <property type="molecule type" value="Genomic_DNA"/>
</dbReference>
<sequence length="126" mass="14321">MGDIDKDTHITVEVGLNHEELNFCVDNATNVQNISQLLRYSNYLFNSQSYTASTGSEAGGPVYKGTRARTKFSLSLNMYCEEIVDWTQKADEDERRQQLTKSRSSTTESVDDTPRRRTRRALSCIS</sequence>
<organism evidence="2">
    <name type="scientific">Medioppia subpectinata</name>
    <dbReference type="NCBI Taxonomy" id="1979941"/>
    <lineage>
        <taxon>Eukaryota</taxon>
        <taxon>Metazoa</taxon>
        <taxon>Ecdysozoa</taxon>
        <taxon>Arthropoda</taxon>
        <taxon>Chelicerata</taxon>
        <taxon>Arachnida</taxon>
        <taxon>Acari</taxon>
        <taxon>Acariformes</taxon>
        <taxon>Sarcoptiformes</taxon>
        <taxon>Oribatida</taxon>
        <taxon>Brachypylina</taxon>
        <taxon>Oppioidea</taxon>
        <taxon>Oppiidae</taxon>
        <taxon>Medioppia</taxon>
    </lineage>
</organism>
<feature type="region of interest" description="Disordered" evidence="1">
    <location>
        <begin position="90"/>
        <end position="126"/>
    </location>
</feature>
<evidence type="ECO:0000313" key="3">
    <source>
        <dbReference type="Proteomes" id="UP000759131"/>
    </source>
</evidence>
<proteinExistence type="predicted"/>
<dbReference type="EMBL" id="CAJPIZ010046036">
    <property type="protein sequence ID" value="CAG2122289.1"/>
    <property type="molecule type" value="Genomic_DNA"/>
</dbReference>
<keyword evidence="3" id="KW-1185">Reference proteome</keyword>
<gene>
    <name evidence="2" type="ORF">OSB1V03_LOCUS22235</name>
</gene>
<accession>A0A7R9LWM0</accession>
<evidence type="ECO:0000313" key="2">
    <source>
        <dbReference type="EMBL" id="CAD7649086.1"/>
    </source>
</evidence>
<feature type="compositionally biased region" description="Polar residues" evidence="1">
    <location>
        <begin position="99"/>
        <end position="108"/>
    </location>
</feature>